<keyword evidence="3" id="KW-1185">Reference proteome</keyword>
<evidence type="ECO:0000313" key="2">
    <source>
        <dbReference type="EMBL" id="GII57014.1"/>
    </source>
</evidence>
<dbReference type="PANTHER" id="PTHR37318">
    <property type="entry name" value="BSL7504 PROTEIN"/>
    <property type="match status" value="1"/>
</dbReference>
<dbReference type="Proteomes" id="UP000605992">
    <property type="component" value="Unassembled WGS sequence"/>
</dbReference>
<comment type="caution">
    <text evidence="2">The sequence shown here is derived from an EMBL/GenBank/DDBJ whole genome shotgun (WGS) entry which is preliminary data.</text>
</comment>
<dbReference type="Gene3D" id="1.10.10.10">
    <property type="entry name" value="Winged helix-like DNA-binding domain superfamily/Winged helix DNA-binding domain"/>
    <property type="match status" value="1"/>
</dbReference>
<reference evidence="2" key="1">
    <citation type="submission" date="2021-01" db="EMBL/GenBank/DDBJ databases">
        <title>Whole genome shotgun sequence of Planotetraspora thailandica NBRC 104271.</title>
        <authorList>
            <person name="Komaki H."/>
            <person name="Tamura T."/>
        </authorList>
    </citation>
    <scope>NUCLEOTIDE SEQUENCE</scope>
    <source>
        <strain evidence="2">NBRC 104271</strain>
    </source>
</reference>
<name>A0A8J3VA74_9ACTN</name>
<dbReference type="Pfam" id="PF13601">
    <property type="entry name" value="HTH_34"/>
    <property type="match status" value="1"/>
</dbReference>
<feature type="domain" description="Winged helix DNA-binding" evidence="1">
    <location>
        <begin position="51"/>
        <end position="129"/>
    </location>
</feature>
<evidence type="ECO:0000313" key="3">
    <source>
        <dbReference type="Proteomes" id="UP000605992"/>
    </source>
</evidence>
<protein>
    <recommendedName>
        <fullName evidence="1">Winged helix DNA-binding domain-containing protein</fullName>
    </recommendedName>
</protein>
<accession>A0A8J3VA74</accession>
<sequence>MGPAHSSPENGSGGVNSVTVRPGAADSGFAAGDPVTLDPVTLDPVIHAPTRLQIVSALAAAEEAEFGFVRDTLGISDSVLSKHASALETAGYVRIRKGYVGKRPKTWLSLTGQGRTAFAEYVRNLQRIVAPSGLTILPR</sequence>
<dbReference type="InterPro" id="IPR036390">
    <property type="entry name" value="WH_DNA-bd_sf"/>
</dbReference>
<dbReference type="AlphaFoldDB" id="A0A8J3VA74"/>
<dbReference type="InterPro" id="IPR027395">
    <property type="entry name" value="WH_DNA-bd_dom"/>
</dbReference>
<organism evidence="2 3">
    <name type="scientific">Planotetraspora thailandica</name>
    <dbReference type="NCBI Taxonomy" id="487172"/>
    <lineage>
        <taxon>Bacteria</taxon>
        <taxon>Bacillati</taxon>
        <taxon>Actinomycetota</taxon>
        <taxon>Actinomycetes</taxon>
        <taxon>Streptosporangiales</taxon>
        <taxon>Streptosporangiaceae</taxon>
        <taxon>Planotetraspora</taxon>
    </lineage>
</organism>
<gene>
    <name evidence="2" type="ORF">Pth03_54030</name>
</gene>
<evidence type="ECO:0000259" key="1">
    <source>
        <dbReference type="Pfam" id="PF13601"/>
    </source>
</evidence>
<dbReference type="SUPFAM" id="SSF46785">
    <property type="entry name" value="Winged helix' DNA-binding domain"/>
    <property type="match status" value="1"/>
</dbReference>
<dbReference type="PANTHER" id="PTHR37318:SF1">
    <property type="entry name" value="BSL7504 PROTEIN"/>
    <property type="match status" value="1"/>
</dbReference>
<dbReference type="EMBL" id="BOOR01000043">
    <property type="protein sequence ID" value="GII57014.1"/>
    <property type="molecule type" value="Genomic_DNA"/>
</dbReference>
<proteinExistence type="predicted"/>
<dbReference type="InterPro" id="IPR036388">
    <property type="entry name" value="WH-like_DNA-bd_sf"/>
</dbReference>